<accession>A0A1R3S1G7</accession>
<dbReference type="InterPro" id="IPR049326">
    <property type="entry name" value="Rhodopsin_dom_fungi"/>
</dbReference>
<feature type="compositionally biased region" description="Basic and acidic residues" evidence="6">
    <location>
        <begin position="375"/>
        <end position="387"/>
    </location>
</feature>
<evidence type="ECO:0000256" key="3">
    <source>
        <dbReference type="ARBA" id="ARBA00022989"/>
    </source>
</evidence>
<evidence type="ECO:0000256" key="6">
    <source>
        <dbReference type="SAM" id="MobiDB-lite"/>
    </source>
</evidence>
<reference evidence="10" key="1">
    <citation type="journal article" date="2017" name="Genome Biol.">
        <title>Comparative genomics reveals high biological diversity and specific adaptations in the industrially and medically important fungal genus Aspergillus.</title>
        <authorList>
            <person name="de Vries R.P."/>
            <person name="Riley R."/>
            <person name="Wiebenga A."/>
            <person name="Aguilar-Osorio G."/>
            <person name="Amillis S."/>
            <person name="Uchima C.A."/>
            <person name="Anderluh G."/>
            <person name="Asadollahi M."/>
            <person name="Askin M."/>
            <person name="Barry K."/>
            <person name="Battaglia E."/>
            <person name="Bayram O."/>
            <person name="Benocci T."/>
            <person name="Braus-Stromeyer S.A."/>
            <person name="Caldana C."/>
            <person name="Canovas D."/>
            <person name="Cerqueira G.C."/>
            <person name="Chen F."/>
            <person name="Chen W."/>
            <person name="Choi C."/>
            <person name="Clum A."/>
            <person name="Dos Santos R.A."/>
            <person name="Damasio A.R."/>
            <person name="Diallinas G."/>
            <person name="Emri T."/>
            <person name="Fekete E."/>
            <person name="Flipphi M."/>
            <person name="Freyberg S."/>
            <person name="Gallo A."/>
            <person name="Gournas C."/>
            <person name="Habgood R."/>
            <person name="Hainaut M."/>
            <person name="Harispe M.L."/>
            <person name="Henrissat B."/>
            <person name="Hilden K.S."/>
            <person name="Hope R."/>
            <person name="Hossain A."/>
            <person name="Karabika E."/>
            <person name="Karaffa L."/>
            <person name="Karanyi Z."/>
            <person name="Krasevec N."/>
            <person name="Kuo A."/>
            <person name="Kusch H."/>
            <person name="LaButti K."/>
            <person name="Lagendijk E.L."/>
            <person name="Lapidus A."/>
            <person name="Levasseur A."/>
            <person name="Lindquist E."/>
            <person name="Lipzen A."/>
            <person name="Logrieco A.F."/>
            <person name="MacCabe A."/>
            <person name="Maekelae M.R."/>
            <person name="Malavazi I."/>
            <person name="Melin P."/>
            <person name="Meyer V."/>
            <person name="Mielnichuk N."/>
            <person name="Miskei M."/>
            <person name="Molnar A.P."/>
            <person name="Mule G."/>
            <person name="Ngan C.Y."/>
            <person name="Orejas M."/>
            <person name="Orosz E."/>
            <person name="Ouedraogo J.P."/>
            <person name="Overkamp K.M."/>
            <person name="Park H.-S."/>
            <person name="Perrone G."/>
            <person name="Piumi F."/>
            <person name="Punt P.J."/>
            <person name="Ram A.F."/>
            <person name="Ramon A."/>
            <person name="Rauscher S."/>
            <person name="Record E."/>
            <person name="Riano-Pachon D.M."/>
            <person name="Robert V."/>
            <person name="Roehrig J."/>
            <person name="Ruller R."/>
            <person name="Salamov A."/>
            <person name="Salih N.S."/>
            <person name="Samson R.A."/>
            <person name="Sandor E."/>
            <person name="Sanguinetti M."/>
            <person name="Schuetze T."/>
            <person name="Sepcic K."/>
            <person name="Shelest E."/>
            <person name="Sherlock G."/>
            <person name="Sophianopoulou V."/>
            <person name="Squina F.M."/>
            <person name="Sun H."/>
            <person name="Susca A."/>
            <person name="Todd R.B."/>
            <person name="Tsang A."/>
            <person name="Unkles S.E."/>
            <person name="van de Wiele N."/>
            <person name="van Rossen-Uffink D."/>
            <person name="Oliveira J.V."/>
            <person name="Vesth T.C."/>
            <person name="Visser J."/>
            <person name="Yu J.-H."/>
            <person name="Zhou M."/>
            <person name="Andersen M.R."/>
            <person name="Archer D.B."/>
            <person name="Baker S.E."/>
            <person name="Benoit I."/>
            <person name="Brakhage A.A."/>
            <person name="Braus G.H."/>
            <person name="Fischer R."/>
            <person name="Frisvad J.C."/>
            <person name="Goldman G.H."/>
            <person name="Houbraken J."/>
            <person name="Oakley B."/>
            <person name="Pocsi I."/>
            <person name="Scazzocchio C."/>
            <person name="Seiboth B."/>
            <person name="vanKuyk P.A."/>
            <person name="Wortman J."/>
            <person name="Dyer P.S."/>
            <person name="Grigoriev I.V."/>
        </authorList>
    </citation>
    <scope>NUCLEOTIDE SEQUENCE [LARGE SCALE GENOMIC DNA]</scope>
    <source>
        <strain evidence="10">ITEM 5010</strain>
    </source>
</reference>
<evidence type="ECO:0000256" key="1">
    <source>
        <dbReference type="ARBA" id="ARBA00004141"/>
    </source>
</evidence>
<dbReference type="Pfam" id="PF20684">
    <property type="entry name" value="Fung_rhodopsin"/>
    <property type="match status" value="1"/>
</dbReference>
<evidence type="ECO:0000313" key="10">
    <source>
        <dbReference type="Proteomes" id="UP000188318"/>
    </source>
</evidence>
<feature type="transmembrane region" description="Helical" evidence="7">
    <location>
        <begin position="209"/>
        <end position="232"/>
    </location>
</feature>
<dbReference type="VEuPathDB" id="FungiDB:ASPCADRAFT_125554"/>
<evidence type="ECO:0000256" key="4">
    <source>
        <dbReference type="ARBA" id="ARBA00023136"/>
    </source>
</evidence>
<dbReference type="Proteomes" id="UP000188318">
    <property type="component" value="Unassembled WGS sequence"/>
</dbReference>
<feature type="transmembrane region" description="Helical" evidence="7">
    <location>
        <begin position="52"/>
        <end position="75"/>
    </location>
</feature>
<feature type="domain" description="Rhodopsin" evidence="8">
    <location>
        <begin position="36"/>
        <end position="268"/>
    </location>
</feature>
<dbReference type="OMA" id="PARAYGM"/>
<keyword evidence="4 7" id="KW-0472">Membrane</keyword>
<name>A0A1R3S1G7_ASPC5</name>
<keyword evidence="3 7" id="KW-1133">Transmembrane helix</keyword>
<feature type="transmembrane region" description="Helical" evidence="7">
    <location>
        <begin position="130"/>
        <end position="153"/>
    </location>
</feature>
<dbReference type="EMBL" id="KV907493">
    <property type="protein sequence ID" value="OOG00532.1"/>
    <property type="molecule type" value="Genomic_DNA"/>
</dbReference>
<comment type="similarity">
    <text evidence="5">Belongs to the SAT4 family.</text>
</comment>
<evidence type="ECO:0000256" key="7">
    <source>
        <dbReference type="SAM" id="Phobius"/>
    </source>
</evidence>
<gene>
    <name evidence="9" type="ORF">ASPCADRAFT_125554</name>
</gene>
<evidence type="ECO:0000256" key="5">
    <source>
        <dbReference type="ARBA" id="ARBA00038359"/>
    </source>
</evidence>
<dbReference type="AlphaFoldDB" id="A0A1R3S1G7"/>
<feature type="compositionally biased region" description="Low complexity" evidence="6">
    <location>
        <begin position="359"/>
        <end position="368"/>
    </location>
</feature>
<sequence length="405" mass="44378">MGWVRNLAHPDPHSHIARVIAICLVFSISAVIAVGLRLYIRLHTKRALWFDDYAVVCSAVLGIGYAGISVAQTRYGLGLDAAYFPDVNVVMFSKIQYAGGPVYILAILCFKVSLLTSYLRVGGFVAAYRWVIIVVVVAVACNQVVFTLLLTLACNPVAKQWDTSLPGTCIDTVASYYALAGTSLGFDVLIIALPLPVLWTLQLRHSQKVALIGLFALGFFITIIQIIRIFTIKNLKTYTDSQPIVLWSAVEMSLGVIIACIPTYGPYFHAFATTLTSSYTSRRRKRHPSQSQTLDPARAYGMSGVRRTQRNQSRMLPSETDDQAEFLELGEVNAGRHRPWDNAVAVTTTIRHDDGDGEGSSLGSVRRSGSGRGSGEGKNRMEGHGEEGEGPLQIQKVVELEVRVE</sequence>
<dbReference type="PANTHER" id="PTHR33048">
    <property type="entry name" value="PTH11-LIKE INTEGRAL MEMBRANE PROTEIN (AFU_ORTHOLOGUE AFUA_5G11245)"/>
    <property type="match status" value="1"/>
</dbReference>
<protein>
    <recommendedName>
        <fullName evidence="8">Rhodopsin domain-containing protein</fullName>
    </recommendedName>
</protein>
<feature type="region of interest" description="Disordered" evidence="6">
    <location>
        <begin position="351"/>
        <end position="394"/>
    </location>
</feature>
<feature type="transmembrane region" description="Helical" evidence="7">
    <location>
        <begin position="252"/>
        <end position="276"/>
    </location>
</feature>
<dbReference type="OrthoDB" id="10017208at2759"/>
<organism evidence="9 10">
    <name type="scientific">Aspergillus carbonarius (strain ITEM 5010)</name>
    <dbReference type="NCBI Taxonomy" id="602072"/>
    <lineage>
        <taxon>Eukaryota</taxon>
        <taxon>Fungi</taxon>
        <taxon>Dikarya</taxon>
        <taxon>Ascomycota</taxon>
        <taxon>Pezizomycotina</taxon>
        <taxon>Eurotiomycetes</taxon>
        <taxon>Eurotiomycetidae</taxon>
        <taxon>Eurotiales</taxon>
        <taxon>Aspergillaceae</taxon>
        <taxon>Aspergillus</taxon>
        <taxon>Aspergillus subgen. Circumdati</taxon>
    </lineage>
</organism>
<comment type="subcellular location">
    <subcellularLocation>
        <location evidence="1">Membrane</location>
        <topology evidence="1">Multi-pass membrane protein</topology>
    </subcellularLocation>
</comment>
<evidence type="ECO:0000256" key="2">
    <source>
        <dbReference type="ARBA" id="ARBA00022692"/>
    </source>
</evidence>
<evidence type="ECO:0000313" key="9">
    <source>
        <dbReference type="EMBL" id="OOG00532.1"/>
    </source>
</evidence>
<feature type="transmembrane region" description="Helical" evidence="7">
    <location>
        <begin position="16"/>
        <end position="40"/>
    </location>
</feature>
<feature type="transmembrane region" description="Helical" evidence="7">
    <location>
        <begin position="173"/>
        <end position="197"/>
    </location>
</feature>
<keyword evidence="2 7" id="KW-0812">Transmembrane</keyword>
<dbReference type="PANTHER" id="PTHR33048:SF64">
    <property type="entry name" value="INTEGRAL MEMBRANE PROTEIN"/>
    <property type="match status" value="1"/>
</dbReference>
<dbReference type="GO" id="GO:0016020">
    <property type="term" value="C:membrane"/>
    <property type="evidence" value="ECO:0007669"/>
    <property type="project" value="UniProtKB-SubCell"/>
</dbReference>
<dbReference type="InterPro" id="IPR052337">
    <property type="entry name" value="SAT4-like"/>
</dbReference>
<keyword evidence="10" id="KW-1185">Reference proteome</keyword>
<evidence type="ECO:0000259" key="8">
    <source>
        <dbReference type="Pfam" id="PF20684"/>
    </source>
</evidence>
<feature type="transmembrane region" description="Helical" evidence="7">
    <location>
        <begin position="95"/>
        <end position="118"/>
    </location>
</feature>
<proteinExistence type="inferred from homology"/>